<dbReference type="InterPro" id="IPR032823">
    <property type="entry name" value="BCA_ABC_TP_C"/>
</dbReference>
<protein>
    <submittedName>
        <fullName evidence="5">ABC transporter ATP-binding protein</fullName>
    </submittedName>
</protein>
<dbReference type="Pfam" id="PF12399">
    <property type="entry name" value="BCA_ABC_TP_C"/>
    <property type="match status" value="1"/>
</dbReference>
<dbReference type="InterPro" id="IPR051120">
    <property type="entry name" value="ABC_AA/LPS_Transport"/>
</dbReference>
<dbReference type="InterPro" id="IPR003439">
    <property type="entry name" value="ABC_transporter-like_ATP-bd"/>
</dbReference>
<keyword evidence="2" id="KW-0547">Nucleotide-binding</keyword>
<evidence type="ECO:0000313" key="6">
    <source>
        <dbReference type="Proteomes" id="UP001454086"/>
    </source>
</evidence>
<accession>A0ABV1D5C1</accession>
<evidence type="ECO:0000256" key="2">
    <source>
        <dbReference type="ARBA" id="ARBA00022741"/>
    </source>
</evidence>
<dbReference type="PANTHER" id="PTHR45772:SF7">
    <property type="entry name" value="AMINO ACID ABC TRANSPORTER ATP-BINDING PROTEIN"/>
    <property type="match status" value="1"/>
</dbReference>
<evidence type="ECO:0000313" key="5">
    <source>
        <dbReference type="EMBL" id="MEQ2425597.1"/>
    </source>
</evidence>
<evidence type="ECO:0000256" key="1">
    <source>
        <dbReference type="ARBA" id="ARBA00022448"/>
    </source>
</evidence>
<evidence type="ECO:0000256" key="3">
    <source>
        <dbReference type="ARBA" id="ARBA00022840"/>
    </source>
</evidence>
<dbReference type="InterPro" id="IPR003593">
    <property type="entry name" value="AAA+_ATPase"/>
</dbReference>
<dbReference type="Proteomes" id="UP001454086">
    <property type="component" value="Unassembled WGS sequence"/>
</dbReference>
<dbReference type="PANTHER" id="PTHR45772">
    <property type="entry name" value="CONSERVED COMPONENT OF ABC TRANSPORTER FOR NATURAL AMINO ACIDS-RELATED"/>
    <property type="match status" value="1"/>
</dbReference>
<feature type="domain" description="ABC transporter" evidence="4">
    <location>
        <begin position="5"/>
        <end position="252"/>
    </location>
</feature>
<keyword evidence="6" id="KW-1185">Reference proteome</keyword>
<dbReference type="PROSITE" id="PS50893">
    <property type="entry name" value="ABC_TRANSPORTER_2"/>
    <property type="match status" value="1"/>
</dbReference>
<name>A0ABV1D5C1_9FIRM</name>
<sequence>MGAILKIEHLSKSFGGLKAVSDFSMDVEQASIHSLIGPNGAGKTTITNLICGEIHQNEGNIFFRDEVIDKYKVYQRAGKGIGRTYQNIRLFDTLTVMENLSIAAKVTNNYGMLQTMFVPRLNRAEQKERDEKAMETLDFIGLGHLANEKVHSLPYGNRKVLEIGRALATDPDLILLDEPAAGLNPSERKGLTDIIGKIHEKGISVFMIEHNMDVIMAISSRITVLNFGKKIAEGTPKEIRDNPEVIKAYLGDRYKVKEV</sequence>
<organism evidence="5 6">
    <name type="scientific">Enterocloster hominis</name>
    <name type="common">ex Hitch et al. 2024</name>
    <dbReference type="NCBI Taxonomy" id="1917870"/>
    <lineage>
        <taxon>Bacteria</taxon>
        <taxon>Bacillati</taxon>
        <taxon>Bacillota</taxon>
        <taxon>Clostridia</taxon>
        <taxon>Lachnospirales</taxon>
        <taxon>Lachnospiraceae</taxon>
        <taxon>Enterocloster</taxon>
    </lineage>
</organism>
<comment type="caution">
    <text evidence="5">The sequence shown here is derived from an EMBL/GenBank/DDBJ whole genome shotgun (WGS) entry which is preliminary data.</text>
</comment>
<dbReference type="RefSeq" id="WP_008719923.1">
    <property type="nucleotide sequence ID" value="NZ_JAJFEB010000006.1"/>
</dbReference>
<dbReference type="CDD" id="cd03219">
    <property type="entry name" value="ABC_Mj1267_LivG_branched"/>
    <property type="match status" value="1"/>
</dbReference>
<dbReference type="InterPro" id="IPR027417">
    <property type="entry name" value="P-loop_NTPase"/>
</dbReference>
<dbReference type="Pfam" id="PF00005">
    <property type="entry name" value="ABC_tran"/>
    <property type="match status" value="1"/>
</dbReference>
<keyword evidence="3 5" id="KW-0067">ATP-binding</keyword>
<dbReference type="SUPFAM" id="SSF52540">
    <property type="entry name" value="P-loop containing nucleoside triphosphate hydrolases"/>
    <property type="match status" value="1"/>
</dbReference>
<gene>
    <name evidence="5" type="ORF">WMQ36_11475</name>
</gene>
<dbReference type="GO" id="GO:0005524">
    <property type="term" value="F:ATP binding"/>
    <property type="evidence" value="ECO:0007669"/>
    <property type="project" value="UniProtKB-KW"/>
</dbReference>
<dbReference type="EMBL" id="JBBMFM010000036">
    <property type="protein sequence ID" value="MEQ2425597.1"/>
    <property type="molecule type" value="Genomic_DNA"/>
</dbReference>
<evidence type="ECO:0000259" key="4">
    <source>
        <dbReference type="PROSITE" id="PS50893"/>
    </source>
</evidence>
<reference evidence="5 6" key="1">
    <citation type="submission" date="2024-03" db="EMBL/GenBank/DDBJ databases">
        <title>Human intestinal bacterial collection.</title>
        <authorList>
            <person name="Pauvert C."/>
            <person name="Hitch T.C.A."/>
            <person name="Clavel T."/>
        </authorList>
    </citation>
    <scope>NUCLEOTIDE SEQUENCE [LARGE SCALE GENOMIC DNA]</scope>
    <source>
        <strain evidence="5 6">CLA-SR-H021</strain>
    </source>
</reference>
<proteinExistence type="predicted"/>
<keyword evidence="1" id="KW-0813">Transport</keyword>
<dbReference type="SMART" id="SM00382">
    <property type="entry name" value="AAA"/>
    <property type="match status" value="1"/>
</dbReference>
<dbReference type="Gene3D" id="3.40.50.300">
    <property type="entry name" value="P-loop containing nucleotide triphosphate hydrolases"/>
    <property type="match status" value="1"/>
</dbReference>